<sequence>MSEQWYSLSEASRRLGYSRSYISLWIRRHGETLPKEMFFEIGGKKVISEQGIEFIKNNTKKLGDRLRNLPLKAVYKTKRPLCFYPTNHYIKIKYMLLVLT</sequence>
<organism evidence="1">
    <name type="scientific">Lactococcus lactis subsp. cremoris</name>
    <name type="common">Streptococcus cremoris</name>
    <dbReference type="NCBI Taxonomy" id="1359"/>
    <lineage>
        <taxon>Bacteria</taxon>
        <taxon>Bacillati</taxon>
        <taxon>Bacillota</taxon>
        <taxon>Bacilli</taxon>
        <taxon>Lactobacillales</taxon>
        <taxon>Streptococcaceae</taxon>
        <taxon>Lactococcus</taxon>
    </lineage>
</organism>
<accession>I6TDH4</accession>
<protein>
    <submittedName>
        <fullName evidence="1">Uncharacterized protein</fullName>
    </submittedName>
</protein>
<proteinExistence type="predicted"/>
<geneLocation type="plasmid" evidence="1">
    <name>pAF22</name>
</geneLocation>
<dbReference type="RefSeq" id="WP_015062887.1">
    <property type="nucleotide sequence ID" value="NC_019351.1"/>
</dbReference>
<reference evidence="1" key="1">
    <citation type="journal article" date="2012" name="J. Dairy Sci.">
        <title>Novel conjugative plasmids from the natural isolate Lactococcus lactis subspecies cremoris DPC3758: A repository of genes for the potential improvement of dairy starters.</title>
        <authorList>
            <person name="Fallico V."/>
            <person name="Ross R.P."/>
            <person name="Fitzgerald G.F."/>
            <person name="McAuliffe O."/>
        </authorList>
    </citation>
    <scope>NUCLEOTIDE SEQUENCE</scope>
    <source>
        <strain evidence="1">DPC3758</strain>
        <plasmid evidence="1">pAF22</plasmid>
    </source>
</reference>
<gene>
    <name evidence="1" type="ORF">pAF22_p06</name>
</gene>
<name>I6TDH4_LACLC</name>
<evidence type="ECO:0000313" key="1">
    <source>
        <dbReference type="EMBL" id="AFM72781.1"/>
    </source>
</evidence>
<dbReference type="AlphaFoldDB" id="I6TDH4"/>
<keyword evidence="1" id="KW-0614">Plasmid</keyword>
<dbReference type="EMBL" id="JQ821357">
    <property type="protein sequence ID" value="AFM72781.1"/>
    <property type="molecule type" value="Genomic_DNA"/>
</dbReference>